<keyword evidence="2" id="KW-1185">Reference proteome</keyword>
<name>A0ACD5AQZ3_9ACTN</name>
<dbReference type="Proteomes" id="UP001432251">
    <property type="component" value="Plasmid p1"/>
</dbReference>
<proteinExistence type="predicted"/>
<keyword evidence="1" id="KW-0614">Plasmid</keyword>
<evidence type="ECO:0000313" key="1">
    <source>
        <dbReference type="EMBL" id="WWQ69623.1"/>
    </source>
</evidence>
<gene>
    <name evidence="1" type="ORF">V2W30_41415</name>
</gene>
<reference evidence="1" key="1">
    <citation type="journal article" date="2025" name="Int. J. Syst. Evol. Microbiol.">
        <title>Streptomyces citrinus sp. nov., with yellow diffusible pigment.</title>
        <authorList>
            <person name="He Y."/>
            <person name="Yang E."/>
            <person name="Xu J."/>
            <person name="Sun Y."/>
            <person name="Sun L."/>
        </authorList>
    </citation>
    <scope>NUCLEOTIDE SEQUENCE</scope>
    <source>
        <strain evidence="1">Q6</strain>
    </source>
</reference>
<geneLocation type="plasmid" evidence="1 2">
    <name>p1</name>
</geneLocation>
<protein>
    <submittedName>
        <fullName evidence="1">DUF932 domain-containing protein</fullName>
    </submittedName>
</protein>
<organism evidence="1 2">
    <name type="scientific">Streptomyces citrinus</name>
    <dbReference type="NCBI Taxonomy" id="3118173"/>
    <lineage>
        <taxon>Bacteria</taxon>
        <taxon>Bacillati</taxon>
        <taxon>Actinomycetota</taxon>
        <taxon>Actinomycetes</taxon>
        <taxon>Kitasatosporales</taxon>
        <taxon>Streptomycetaceae</taxon>
        <taxon>Streptomyces</taxon>
    </lineage>
</organism>
<evidence type="ECO:0000313" key="2">
    <source>
        <dbReference type="Proteomes" id="UP001432251"/>
    </source>
</evidence>
<accession>A0ACD5AQZ3</accession>
<sequence length="333" mass="36122">MAHEIEKFADGTAAFASARKSAWHGLGTVTTSAMDAEEAMSLASLSGWNVRKVGLTASEFTPDGLTSIEVPEHFASVRTHPKTGRPETLGVVGSDYHPVQNEEHAEFLNLLADESGAHFETAGSLKNGRQVFLTMKMPQGMTVGGTDRTDLYIAAFNSHDGSAAFRVVVTPIRVVCANTQRAAINGAKSAYTVRHTAGAKARIAQARQALGLTFQYADEFEKAAERMIQAEMTLAELRTVVDKVFPMKTGGKQALANRNARWGKISHLFQYADTQAGIRGTRWAGYNAITEYVNHVAPARARTEADKARNRAERIINGSADAYMERAFALTTV</sequence>
<dbReference type="EMBL" id="CP146023">
    <property type="protein sequence ID" value="WWQ69623.1"/>
    <property type="molecule type" value="Genomic_DNA"/>
</dbReference>